<evidence type="ECO:0000313" key="2">
    <source>
        <dbReference type="EMBL" id="SVD63975.1"/>
    </source>
</evidence>
<evidence type="ECO:0000256" key="1">
    <source>
        <dbReference type="SAM" id="Phobius"/>
    </source>
</evidence>
<keyword evidence="1" id="KW-0472">Membrane</keyword>
<keyword evidence="1" id="KW-1133">Transmembrane helix</keyword>
<feature type="transmembrane region" description="Helical" evidence="1">
    <location>
        <begin position="55"/>
        <end position="73"/>
    </location>
</feature>
<dbReference type="AlphaFoldDB" id="A0A382X058"/>
<proteinExistence type="predicted"/>
<dbReference type="EMBL" id="UINC01163584">
    <property type="protein sequence ID" value="SVD63975.1"/>
    <property type="molecule type" value="Genomic_DNA"/>
</dbReference>
<keyword evidence="1" id="KW-0812">Transmembrane</keyword>
<feature type="non-terminal residue" evidence="2">
    <location>
        <position position="75"/>
    </location>
</feature>
<gene>
    <name evidence="2" type="ORF">METZ01_LOCUS416829</name>
</gene>
<reference evidence="2" key="1">
    <citation type="submission" date="2018-05" db="EMBL/GenBank/DDBJ databases">
        <authorList>
            <person name="Lanie J.A."/>
            <person name="Ng W.-L."/>
            <person name="Kazmierczak K.M."/>
            <person name="Andrzejewski T.M."/>
            <person name="Davidsen T.M."/>
            <person name="Wayne K.J."/>
            <person name="Tettelin H."/>
            <person name="Glass J.I."/>
            <person name="Rusch D."/>
            <person name="Podicherti R."/>
            <person name="Tsui H.-C.T."/>
            <person name="Winkler M.E."/>
        </authorList>
    </citation>
    <scope>NUCLEOTIDE SEQUENCE</scope>
</reference>
<accession>A0A382X058</accession>
<name>A0A382X058_9ZZZZ</name>
<organism evidence="2">
    <name type="scientific">marine metagenome</name>
    <dbReference type="NCBI Taxonomy" id="408172"/>
    <lineage>
        <taxon>unclassified sequences</taxon>
        <taxon>metagenomes</taxon>
        <taxon>ecological metagenomes</taxon>
    </lineage>
</organism>
<protein>
    <submittedName>
        <fullName evidence="2">Uncharacterized protein</fullName>
    </submittedName>
</protein>
<sequence length="75" mass="8727">MVKNLIHKDIDLPPQDKETALKLLEQDIVEMQEVSKRWESDMKSDSWLSKNTRPIALIFLTISLVIFILLDGFDI</sequence>